<evidence type="ECO:0000256" key="2">
    <source>
        <dbReference type="SAM" id="SignalP"/>
    </source>
</evidence>
<reference evidence="3" key="2">
    <citation type="submission" date="2023-06" db="EMBL/GenBank/DDBJ databases">
        <title>Long-read-based genome assembly of the green algal bacterivore Cymbomonas tetramitiformis.</title>
        <authorList>
            <person name="Gyaltshen Y."/>
            <person name="Rozenberg A."/>
            <person name="Paasch A."/>
            <person name="Burns J.A."/>
            <person name="Warring S."/>
            <person name="Larson R."/>
            <person name="Maurer-Alcala X."/>
            <person name="Dacks J."/>
            <person name="Kim E."/>
        </authorList>
    </citation>
    <scope>NUCLEOTIDE SEQUENCE</scope>
    <source>
        <strain evidence="3">PLY_AMNH</strain>
    </source>
</reference>
<reference evidence="3 5" key="1">
    <citation type="journal article" date="2015" name="Genome Biol. Evol.">
        <title>Comparative Genomics of a Bacterivorous Green Alga Reveals Evolutionary Causalities and Consequences of Phago-Mixotrophic Mode of Nutrition.</title>
        <authorList>
            <person name="Burns J.A."/>
            <person name="Paasch A."/>
            <person name="Narechania A."/>
            <person name="Kim E."/>
        </authorList>
    </citation>
    <scope>NUCLEOTIDE SEQUENCE [LARGE SCALE GENOMIC DNA]</scope>
    <source>
        <strain evidence="3">PLY_AMNH</strain>
    </source>
</reference>
<keyword evidence="1" id="KW-0472">Membrane</keyword>
<feature type="transmembrane region" description="Helical" evidence="1">
    <location>
        <begin position="123"/>
        <end position="142"/>
    </location>
</feature>
<keyword evidence="2" id="KW-0732">Signal</keyword>
<evidence type="ECO:0008006" key="6">
    <source>
        <dbReference type="Google" id="ProtNLM"/>
    </source>
</evidence>
<accession>A0AAE0F3Z0</accession>
<dbReference type="Proteomes" id="UP001190700">
    <property type="component" value="Unassembled WGS sequence"/>
</dbReference>
<evidence type="ECO:0000256" key="1">
    <source>
        <dbReference type="SAM" id="Phobius"/>
    </source>
</evidence>
<evidence type="ECO:0000313" key="5">
    <source>
        <dbReference type="Proteomes" id="UP001190700"/>
    </source>
</evidence>
<dbReference type="EMBL" id="LGRX02026408">
    <property type="protein sequence ID" value="KAK3250928.1"/>
    <property type="molecule type" value="Genomic_DNA"/>
</dbReference>
<dbReference type="EMBL" id="LGRX02026407">
    <property type="protein sequence ID" value="KAK3250930.1"/>
    <property type="molecule type" value="Genomic_DNA"/>
</dbReference>
<organism evidence="3 5">
    <name type="scientific">Cymbomonas tetramitiformis</name>
    <dbReference type="NCBI Taxonomy" id="36881"/>
    <lineage>
        <taxon>Eukaryota</taxon>
        <taxon>Viridiplantae</taxon>
        <taxon>Chlorophyta</taxon>
        <taxon>Pyramimonadophyceae</taxon>
        <taxon>Pyramimonadales</taxon>
        <taxon>Pyramimonadaceae</taxon>
        <taxon>Cymbomonas</taxon>
    </lineage>
</organism>
<dbReference type="AlphaFoldDB" id="A0AAE0F3Z0"/>
<proteinExistence type="predicted"/>
<sequence>MPGRAMFALSLLIFGSVLVDCQSEAAAARKLMNAESRAAKASRASAVAMTPPEGVGFPGLAATGTPGAHLENVGAKSPGIVTESYDQFLYDKDQENSKIKTLETKDTEEKAAIAELESLNQKLWVALMFLVVGFVGLSYYAYSKKAASPSGLSNIVGTKLNIPGRK</sequence>
<keyword evidence="1" id="KW-0812">Transmembrane</keyword>
<keyword evidence="5" id="KW-1185">Reference proteome</keyword>
<name>A0AAE0F3Z0_9CHLO</name>
<gene>
    <name evidence="4" type="ORF">CYMTET_39716</name>
    <name evidence="3" type="ORF">CYMTET_39717</name>
</gene>
<feature type="signal peptide" evidence="2">
    <location>
        <begin position="1"/>
        <end position="21"/>
    </location>
</feature>
<keyword evidence="1" id="KW-1133">Transmembrane helix</keyword>
<evidence type="ECO:0000313" key="4">
    <source>
        <dbReference type="EMBL" id="KAK3250930.1"/>
    </source>
</evidence>
<evidence type="ECO:0000313" key="3">
    <source>
        <dbReference type="EMBL" id="KAK3250928.1"/>
    </source>
</evidence>
<feature type="chain" id="PRO_5042442663" description="Transmembrane protein" evidence="2">
    <location>
        <begin position="22"/>
        <end position="166"/>
    </location>
</feature>
<comment type="caution">
    <text evidence="3">The sequence shown here is derived from an EMBL/GenBank/DDBJ whole genome shotgun (WGS) entry which is preliminary data.</text>
</comment>
<protein>
    <recommendedName>
        <fullName evidence="6">Transmembrane protein</fullName>
    </recommendedName>
</protein>